<evidence type="ECO:0000259" key="6">
    <source>
        <dbReference type="PROSITE" id="PS50089"/>
    </source>
</evidence>
<dbReference type="EMBL" id="JAJJMA010207334">
    <property type="protein sequence ID" value="MCL7040002.1"/>
    <property type="molecule type" value="Genomic_DNA"/>
</dbReference>
<evidence type="ECO:0000313" key="8">
    <source>
        <dbReference type="Proteomes" id="UP001177140"/>
    </source>
</evidence>
<reference evidence="7" key="1">
    <citation type="submission" date="2022-03" db="EMBL/GenBank/DDBJ databases">
        <title>A functionally conserved STORR gene fusion in Papaver species that diverged 16.8 million years ago.</title>
        <authorList>
            <person name="Catania T."/>
        </authorList>
    </citation>
    <scope>NUCLEOTIDE SEQUENCE</scope>
    <source>
        <strain evidence="7">S-191538</strain>
    </source>
</reference>
<organism evidence="7 8">
    <name type="scientific">Papaver nudicaule</name>
    <name type="common">Iceland poppy</name>
    <dbReference type="NCBI Taxonomy" id="74823"/>
    <lineage>
        <taxon>Eukaryota</taxon>
        <taxon>Viridiplantae</taxon>
        <taxon>Streptophyta</taxon>
        <taxon>Embryophyta</taxon>
        <taxon>Tracheophyta</taxon>
        <taxon>Spermatophyta</taxon>
        <taxon>Magnoliopsida</taxon>
        <taxon>Ranunculales</taxon>
        <taxon>Papaveraceae</taxon>
        <taxon>Papaveroideae</taxon>
        <taxon>Papaver</taxon>
    </lineage>
</organism>
<evidence type="ECO:0000256" key="1">
    <source>
        <dbReference type="ARBA" id="ARBA00022723"/>
    </source>
</evidence>
<feature type="transmembrane region" description="Helical" evidence="5">
    <location>
        <begin position="165"/>
        <end position="189"/>
    </location>
</feature>
<dbReference type="PANTHER" id="PTHR46616">
    <property type="entry name" value="UBIQUITIN-PROTEIN LIGASE"/>
    <property type="match status" value="1"/>
</dbReference>
<evidence type="ECO:0000256" key="5">
    <source>
        <dbReference type="SAM" id="Phobius"/>
    </source>
</evidence>
<proteinExistence type="predicted"/>
<evidence type="ECO:0000256" key="4">
    <source>
        <dbReference type="PROSITE-ProRule" id="PRU00175"/>
    </source>
</evidence>
<keyword evidence="5" id="KW-0812">Transmembrane</keyword>
<keyword evidence="5" id="KW-0472">Membrane</keyword>
<dbReference type="AlphaFoldDB" id="A0AA42ARI3"/>
<name>A0AA42ARI3_PAPNU</name>
<protein>
    <recommendedName>
        <fullName evidence="6">RING-type domain-containing protein</fullName>
    </recommendedName>
</protein>
<comment type="caution">
    <text evidence="7">The sequence shown here is derived from an EMBL/GenBank/DDBJ whole genome shotgun (WGS) entry which is preliminary data.</text>
</comment>
<evidence type="ECO:0000256" key="3">
    <source>
        <dbReference type="ARBA" id="ARBA00022833"/>
    </source>
</evidence>
<dbReference type="GO" id="GO:0008270">
    <property type="term" value="F:zinc ion binding"/>
    <property type="evidence" value="ECO:0007669"/>
    <property type="project" value="UniProtKB-KW"/>
</dbReference>
<dbReference type="InterPro" id="IPR027370">
    <property type="entry name" value="Znf-RING_euk"/>
</dbReference>
<accession>A0AA42ARI3</accession>
<dbReference type="PROSITE" id="PS00518">
    <property type="entry name" value="ZF_RING_1"/>
    <property type="match status" value="1"/>
</dbReference>
<evidence type="ECO:0000256" key="2">
    <source>
        <dbReference type="ARBA" id="ARBA00022771"/>
    </source>
</evidence>
<dbReference type="InterPro" id="IPR017907">
    <property type="entry name" value="Znf_RING_CS"/>
</dbReference>
<keyword evidence="3" id="KW-0862">Zinc</keyword>
<dbReference type="SUPFAM" id="SSF57850">
    <property type="entry name" value="RING/U-box"/>
    <property type="match status" value="1"/>
</dbReference>
<dbReference type="Gene3D" id="3.30.40.10">
    <property type="entry name" value="Zinc/RING finger domain, C3HC4 (zinc finger)"/>
    <property type="match status" value="1"/>
</dbReference>
<keyword evidence="1" id="KW-0479">Metal-binding</keyword>
<keyword evidence="5" id="KW-1133">Transmembrane helix</keyword>
<gene>
    <name evidence="7" type="ORF">MKW94_026942</name>
</gene>
<dbReference type="PANTHER" id="PTHR46616:SF2">
    <property type="entry name" value="OS03G0211100 PROTEIN"/>
    <property type="match status" value="1"/>
</dbReference>
<sequence length="231" mass="26295">MKAKKEEELLECPICWESFNLVENIPYILWCGHTLCETCILSLQWAAVRFPSLPIQLPLVVSCPWCQLLSFRVIWKGKLRFPSKNFLLLWLVENANGNQIRLCPSSCTDERVFQSSSNSTSLCQRSYSSSILNPQEPPSSSGTREGSSSSFMRSWRVCTSLPKSLALLLHITVKFPVIAVFMLIVFYIIPASAAILVGYLLITFLFALPSFLVLYFSYPILNWLVREIIAW</sequence>
<dbReference type="InterPro" id="IPR013083">
    <property type="entry name" value="Znf_RING/FYVE/PHD"/>
</dbReference>
<evidence type="ECO:0000313" key="7">
    <source>
        <dbReference type="EMBL" id="MCL7040002.1"/>
    </source>
</evidence>
<dbReference type="Proteomes" id="UP001177140">
    <property type="component" value="Unassembled WGS sequence"/>
</dbReference>
<dbReference type="Pfam" id="PF13445">
    <property type="entry name" value="zf-RING_UBOX"/>
    <property type="match status" value="1"/>
</dbReference>
<feature type="domain" description="RING-type" evidence="6">
    <location>
        <begin position="12"/>
        <end position="67"/>
    </location>
</feature>
<feature type="transmembrane region" description="Helical" evidence="5">
    <location>
        <begin position="195"/>
        <end position="216"/>
    </location>
</feature>
<dbReference type="InterPro" id="IPR001841">
    <property type="entry name" value="Znf_RING"/>
</dbReference>
<keyword evidence="8" id="KW-1185">Reference proteome</keyword>
<keyword evidence="2 4" id="KW-0863">Zinc-finger</keyword>
<dbReference type="PROSITE" id="PS50089">
    <property type="entry name" value="ZF_RING_2"/>
    <property type="match status" value="1"/>
</dbReference>